<dbReference type="Gene3D" id="1.25.40.10">
    <property type="entry name" value="Tetratricopeptide repeat domain"/>
    <property type="match status" value="1"/>
</dbReference>
<feature type="chain" id="PRO_5022907233" description="Sel1 repeat family protein" evidence="1">
    <location>
        <begin position="31"/>
        <end position="394"/>
    </location>
</feature>
<dbReference type="SUPFAM" id="SSF81901">
    <property type="entry name" value="HCP-like"/>
    <property type="match status" value="1"/>
</dbReference>
<accession>A0A5E4Z8U3</accession>
<sequence>MDMTKRPFLRTTVVLLSAIFAAFDANPSHAQGSPGGAVDVRNFAETTFNSDTFKNFVNSYQKQNSTVVDSITSSAVSNAQAALPKAMEYGTRLRYGEHNVVSNDGETIVSWMIQLTSSESQKRKELLAKLSNLASQRNPEALNFAGFIAEYGLFGEAKNLALAIDFYRAAATFNYQPAIYNLALVAAYGKGQAANLNNASSLISQAFAIAPDGSYRVCGFGAFLSYRQGDRTNATRYASTCWSALANIPRAIYDERTTNAQKIGLLRESIATGVDDGYSLLAKVTSEAGSDPQYTACKYMLVNRYRKARDNKGLREDAVKCYQQSIPSNLDAKEATKRMAITVPGITAFVPIELSALEKMRSANKFHYAWSVPYLPFRQQDVDAFLPFVAHTKP</sequence>
<dbReference type="SMART" id="SM00671">
    <property type="entry name" value="SEL1"/>
    <property type="match status" value="2"/>
</dbReference>
<evidence type="ECO:0000313" key="3">
    <source>
        <dbReference type="Proteomes" id="UP000366819"/>
    </source>
</evidence>
<protein>
    <recommendedName>
        <fullName evidence="4">Sel1 repeat family protein</fullName>
    </recommendedName>
</protein>
<evidence type="ECO:0000256" key="1">
    <source>
        <dbReference type="SAM" id="SignalP"/>
    </source>
</evidence>
<organism evidence="2 3">
    <name type="scientific">Pandoraea aquatica</name>
    <dbReference type="NCBI Taxonomy" id="2508290"/>
    <lineage>
        <taxon>Bacteria</taxon>
        <taxon>Pseudomonadati</taxon>
        <taxon>Pseudomonadota</taxon>
        <taxon>Betaproteobacteria</taxon>
        <taxon>Burkholderiales</taxon>
        <taxon>Burkholderiaceae</taxon>
        <taxon>Pandoraea</taxon>
    </lineage>
</organism>
<keyword evidence="1" id="KW-0732">Signal</keyword>
<dbReference type="RefSeq" id="WP_246179789.1">
    <property type="nucleotide sequence ID" value="NZ_CABPSN010000012.1"/>
</dbReference>
<feature type="signal peptide" evidence="1">
    <location>
        <begin position="1"/>
        <end position="30"/>
    </location>
</feature>
<gene>
    <name evidence="2" type="ORF">PAQ31011_05183</name>
</gene>
<evidence type="ECO:0000313" key="2">
    <source>
        <dbReference type="EMBL" id="VVE57117.1"/>
    </source>
</evidence>
<name>A0A5E4Z8U3_9BURK</name>
<proteinExistence type="predicted"/>
<keyword evidence="3" id="KW-1185">Reference proteome</keyword>
<dbReference type="AlphaFoldDB" id="A0A5E4Z8U3"/>
<dbReference type="InterPro" id="IPR006597">
    <property type="entry name" value="Sel1-like"/>
</dbReference>
<dbReference type="EMBL" id="CABPSN010000012">
    <property type="protein sequence ID" value="VVE57117.1"/>
    <property type="molecule type" value="Genomic_DNA"/>
</dbReference>
<reference evidence="2 3" key="1">
    <citation type="submission" date="2019-08" db="EMBL/GenBank/DDBJ databases">
        <authorList>
            <person name="Peeters C."/>
        </authorList>
    </citation>
    <scope>NUCLEOTIDE SEQUENCE [LARGE SCALE GENOMIC DNA]</scope>
    <source>
        <strain evidence="2 3">LMG 31011</strain>
    </source>
</reference>
<dbReference type="Proteomes" id="UP000366819">
    <property type="component" value="Unassembled WGS sequence"/>
</dbReference>
<dbReference type="InterPro" id="IPR011990">
    <property type="entry name" value="TPR-like_helical_dom_sf"/>
</dbReference>
<evidence type="ECO:0008006" key="4">
    <source>
        <dbReference type="Google" id="ProtNLM"/>
    </source>
</evidence>